<organism evidence="8 9">
    <name type="scientific">Thalassospira profundimaris</name>
    <dbReference type="NCBI Taxonomy" id="502049"/>
    <lineage>
        <taxon>Bacteria</taxon>
        <taxon>Pseudomonadati</taxon>
        <taxon>Pseudomonadota</taxon>
        <taxon>Alphaproteobacteria</taxon>
        <taxon>Rhodospirillales</taxon>
        <taxon>Thalassospiraceae</taxon>
        <taxon>Thalassospira</taxon>
    </lineage>
</organism>
<comment type="subcellular location">
    <subcellularLocation>
        <location evidence="1">Cell membrane</location>
        <topology evidence="1">Multi-pass membrane protein</topology>
    </subcellularLocation>
</comment>
<evidence type="ECO:0000256" key="5">
    <source>
        <dbReference type="ARBA" id="ARBA00022692"/>
    </source>
</evidence>
<dbReference type="Pfam" id="PF01758">
    <property type="entry name" value="SBF"/>
    <property type="match status" value="1"/>
</dbReference>
<dbReference type="Proteomes" id="UP000253061">
    <property type="component" value="Unassembled WGS sequence"/>
</dbReference>
<dbReference type="AlphaFoldDB" id="A0A199YNW3"/>
<evidence type="ECO:0000256" key="4">
    <source>
        <dbReference type="ARBA" id="ARBA00022475"/>
    </source>
</evidence>
<reference evidence="8 9" key="1">
    <citation type="submission" date="2014-07" db="EMBL/GenBank/DDBJ databases">
        <title>Draft genome sequence of Thalassospira profundimaris R8-17.</title>
        <authorList>
            <person name="Lai Q."/>
            <person name="Shao Z."/>
        </authorList>
    </citation>
    <scope>NUCLEOTIDE SEQUENCE [LARGE SCALE GENOMIC DNA]</scope>
    <source>
        <strain evidence="8 9">R8-17</strain>
    </source>
</reference>
<dbReference type="GO" id="GO:0015104">
    <property type="term" value="F:antimonite transmembrane transporter activity"/>
    <property type="evidence" value="ECO:0007669"/>
    <property type="project" value="TreeGrafter"/>
</dbReference>
<comment type="caution">
    <text evidence="8">The sequence shown here is derived from an EMBL/GenBank/DDBJ whole genome shotgun (WGS) entry which is preliminary data.</text>
</comment>
<keyword evidence="5" id="KW-0812">Transmembrane</keyword>
<sequence>MRDWLESRQIIVYFVAIGLGVVIGITAPQMSVAFEGVITPVLATLIYTTFLQVPLADLRGAMTNRRFLAALLLANFLVIPVFVWLLFQMVPDHSAVQLGVLLVLLTPCIDYVVVFTHMGRGNARLILAATPILLIVQILLLPLYLWLFLGPNTAELLSPGPFLAAFLWLIAVPLVLAWLTELLARRHTTSQKFTASMTLGPVPLMALTLFLVIGAELPRIREAQDIVLSIVAIYIVYAVVSPLIGWAIARFAHLDADAGRAVMFSTGTRNSLVVLPLALAAPFDGSLVAGVVVTQTLVELLAELAYIRLVPTLMASRPTRGG</sequence>
<evidence type="ECO:0000313" key="8">
    <source>
        <dbReference type="EMBL" id="RCK25358.1"/>
    </source>
</evidence>
<dbReference type="PANTHER" id="PTHR43057">
    <property type="entry name" value="ARSENITE EFFLUX TRANSPORTER"/>
    <property type="match status" value="1"/>
</dbReference>
<dbReference type="Gene3D" id="1.20.1530.20">
    <property type="match status" value="1"/>
</dbReference>
<dbReference type="GO" id="GO:0005886">
    <property type="term" value="C:plasma membrane"/>
    <property type="evidence" value="ECO:0007669"/>
    <property type="project" value="UniProtKB-SubCell"/>
</dbReference>
<dbReference type="InterPro" id="IPR038770">
    <property type="entry name" value="Na+/solute_symporter_sf"/>
</dbReference>
<protein>
    <submittedName>
        <fullName evidence="8">Arsenic resistance protein</fullName>
    </submittedName>
</protein>
<evidence type="ECO:0000256" key="1">
    <source>
        <dbReference type="ARBA" id="ARBA00004651"/>
    </source>
</evidence>
<dbReference type="PANTHER" id="PTHR43057:SF1">
    <property type="entry name" value="ARSENICAL-RESISTANCE PROTEIN 3"/>
    <property type="match status" value="1"/>
</dbReference>
<proteinExistence type="inferred from homology"/>
<dbReference type="GO" id="GO:0015297">
    <property type="term" value="F:antiporter activity"/>
    <property type="evidence" value="ECO:0007669"/>
    <property type="project" value="InterPro"/>
</dbReference>
<keyword evidence="7" id="KW-0472">Membrane</keyword>
<evidence type="ECO:0000256" key="3">
    <source>
        <dbReference type="ARBA" id="ARBA00022448"/>
    </source>
</evidence>
<keyword evidence="3" id="KW-0813">Transport</keyword>
<keyword evidence="6" id="KW-1133">Transmembrane helix</keyword>
<dbReference type="InterPro" id="IPR002657">
    <property type="entry name" value="BilAc:Na_symport/Acr3"/>
</dbReference>
<keyword evidence="4" id="KW-1003">Cell membrane</keyword>
<dbReference type="EMBL" id="JPWB01000001">
    <property type="protein sequence ID" value="RCK25358.1"/>
    <property type="molecule type" value="Genomic_DNA"/>
</dbReference>
<evidence type="ECO:0000256" key="6">
    <source>
        <dbReference type="ARBA" id="ARBA00022989"/>
    </source>
</evidence>
<dbReference type="GO" id="GO:0015105">
    <property type="term" value="F:arsenite transmembrane transporter activity"/>
    <property type="evidence" value="ECO:0007669"/>
    <property type="project" value="TreeGrafter"/>
</dbReference>
<dbReference type="InterPro" id="IPR004706">
    <property type="entry name" value="Arsenical-R_Acr3"/>
</dbReference>
<comment type="similarity">
    <text evidence="2">Belongs to the arsenical resistance-3 (ACR3) (TC 2.A.59) family.</text>
</comment>
<evidence type="ECO:0000256" key="2">
    <source>
        <dbReference type="ARBA" id="ARBA00010110"/>
    </source>
</evidence>
<accession>A0A199YNW3</accession>
<name>A0A199YNW3_9PROT</name>
<evidence type="ECO:0000256" key="7">
    <source>
        <dbReference type="ARBA" id="ARBA00023136"/>
    </source>
</evidence>
<evidence type="ECO:0000313" key="9">
    <source>
        <dbReference type="Proteomes" id="UP000253061"/>
    </source>
</evidence>
<gene>
    <name evidence="8" type="ORF">TH6_01700</name>
</gene>
<dbReference type="RefSeq" id="WP_062956559.1">
    <property type="nucleotide sequence ID" value="NZ_JPWB01000001.1"/>
</dbReference>